<dbReference type="InParanoid" id="U5H8V9"/>
<evidence type="ECO:0008006" key="5">
    <source>
        <dbReference type="Google" id="ProtNLM"/>
    </source>
</evidence>
<gene>
    <name evidence="2" type="ORF">MVLG_03658</name>
</gene>
<feature type="compositionally biased region" description="Polar residues" evidence="1">
    <location>
        <begin position="28"/>
        <end position="41"/>
    </location>
</feature>
<dbReference type="OMA" id="ARWNTYS"/>
<evidence type="ECO:0000256" key="1">
    <source>
        <dbReference type="SAM" id="MobiDB-lite"/>
    </source>
</evidence>
<dbReference type="OrthoDB" id="6604875at2759"/>
<feature type="region of interest" description="Disordered" evidence="1">
    <location>
        <begin position="24"/>
        <end position="50"/>
    </location>
</feature>
<name>U5H8V9_USTV1</name>
<dbReference type="EMBL" id="AEIJ01000355">
    <property type="status" value="NOT_ANNOTATED_CDS"/>
    <property type="molecule type" value="Genomic_DNA"/>
</dbReference>
<proteinExistence type="predicted"/>
<dbReference type="Proteomes" id="UP000017200">
    <property type="component" value="Unassembled WGS sequence"/>
</dbReference>
<protein>
    <recommendedName>
        <fullName evidence="5">DUF4536 domain-containing protein</fullName>
    </recommendedName>
</protein>
<reference evidence="2 4" key="3">
    <citation type="journal article" date="2015" name="BMC Genomics">
        <title>Sex and parasites: genomic and transcriptomic analysis of Microbotryum lychnidis-dioicae, the biotrophic and plant-castrating anther smut fungus.</title>
        <authorList>
            <person name="Perlin M.H."/>
            <person name="Amselem J."/>
            <person name="Fontanillas E."/>
            <person name="Toh S.S."/>
            <person name="Chen Z."/>
            <person name="Goldberg J."/>
            <person name="Duplessis S."/>
            <person name="Henrissat B."/>
            <person name="Young S."/>
            <person name="Zeng Q."/>
            <person name="Aguileta G."/>
            <person name="Petit E."/>
            <person name="Badouin H."/>
            <person name="Andrews J."/>
            <person name="Razeeq D."/>
            <person name="Gabaldon T."/>
            <person name="Quesneville H."/>
            <person name="Giraud T."/>
            <person name="Hood M.E."/>
            <person name="Schultz D.J."/>
            <person name="Cuomo C.A."/>
        </authorList>
    </citation>
    <scope>NUCLEOTIDE SEQUENCE [LARGE SCALE GENOMIC DNA]</scope>
    <source>
        <strain evidence="2">P1A1 Lamole</strain>
        <strain evidence="4">p1A1 Lamole</strain>
    </source>
</reference>
<reference evidence="4" key="1">
    <citation type="submission" date="2010-11" db="EMBL/GenBank/DDBJ databases">
        <title>The genome sequence of Microbotryum violaceum strain p1A1 Lamole.</title>
        <authorList>
            <person name="Cuomo C."/>
            <person name="Perlin M."/>
            <person name="Young S.K."/>
            <person name="Zeng Q."/>
            <person name="Gargeya S."/>
            <person name="Alvarado L."/>
            <person name="Berlin A."/>
            <person name="Chapman S.B."/>
            <person name="Chen Z."/>
            <person name="Freedman E."/>
            <person name="Gellesch M."/>
            <person name="Goldberg J."/>
            <person name="Griggs A."/>
            <person name="Gujja S."/>
            <person name="Heilman E."/>
            <person name="Heiman D."/>
            <person name="Howarth C."/>
            <person name="Mehta T."/>
            <person name="Neiman D."/>
            <person name="Pearson M."/>
            <person name="Roberts A."/>
            <person name="Saif S."/>
            <person name="Shea T."/>
            <person name="Shenoy N."/>
            <person name="Sisk P."/>
            <person name="Stolte C."/>
            <person name="Sykes S."/>
            <person name="White J."/>
            <person name="Yandava C."/>
            <person name="Haas B."/>
            <person name="Nusbaum C."/>
            <person name="Birren B."/>
        </authorList>
    </citation>
    <scope>NUCLEOTIDE SEQUENCE [LARGE SCALE GENOMIC DNA]</scope>
    <source>
        <strain evidence="4">p1A1 Lamole</strain>
    </source>
</reference>
<dbReference type="EnsemblFungi" id="MVLG_03658T0">
    <property type="protein sequence ID" value="MVLG_03658T0"/>
    <property type="gene ID" value="MVLG_03658"/>
</dbReference>
<dbReference type="AlphaFoldDB" id="U5H8V9"/>
<evidence type="ECO:0000313" key="2">
    <source>
        <dbReference type="EMBL" id="KDE05972.1"/>
    </source>
</evidence>
<evidence type="ECO:0000313" key="4">
    <source>
        <dbReference type="Proteomes" id="UP000017200"/>
    </source>
</evidence>
<organism evidence="2">
    <name type="scientific">Microbotryum lychnidis-dioicae (strain p1A1 Lamole / MvSl-1064)</name>
    <name type="common">Anther smut fungus</name>
    <dbReference type="NCBI Taxonomy" id="683840"/>
    <lineage>
        <taxon>Eukaryota</taxon>
        <taxon>Fungi</taxon>
        <taxon>Dikarya</taxon>
        <taxon>Basidiomycota</taxon>
        <taxon>Pucciniomycotina</taxon>
        <taxon>Microbotryomycetes</taxon>
        <taxon>Microbotryales</taxon>
        <taxon>Microbotryaceae</taxon>
        <taxon>Microbotryum</taxon>
    </lineage>
</organism>
<evidence type="ECO:0000313" key="3">
    <source>
        <dbReference type="EnsemblFungi" id="MVLG_03658T0"/>
    </source>
</evidence>
<dbReference type="HOGENOM" id="CLU_2005611_0_0_1"/>
<sequence>MHSSLSSPSPSSFVQTQLFRTPRGMSNLIPSSFRSTQSQAPVRSGDSPGALASTECEFCRLSGTATFAFVSLYAFNQARKPIYGPLARIVAVLGGTSFLTAAVGRWNVVQSTPPKQDEPVTSRL</sequence>
<reference evidence="2" key="2">
    <citation type="submission" date="2010-11" db="EMBL/GenBank/DDBJ databases">
        <authorList>
            <consortium name="The Broad Institute Genome Sequencing Platform"/>
            <person name="Earl A."/>
            <person name="Ward D."/>
            <person name="Feldgarden M."/>
            <person name="Gevers D."/>
            <person name="Butler R."/>
            <person name="Young S.K."/>
            <person name="Zeng Q."/>
            <person name="Gargeya S."/>
            <person name="Fitzgerald M."/>
            <person name="Haas B."/>
            <person name="Abouelleil A."/>
            <person name="Alvarado L."/>
            <person name="Arachchi H.M."/>
            <person name="Berlin A."/>
            <person name="Brown A."/>
            <person name="Chapman S.B."/>
            <person name="Chen Z."/>
            <person name="Dunbar C."/>
            <person name="Freedman E."/>
            <person name="Gearin G."/>
            <person name="Gellesch M."/>
            <person name="Goldberg J."/>
            <person name="Griggs A."/>
            <person name="Gujja S."/>
            <person name="Heilman E."/>
            <person name="Heiman D."/>
            <person name="Howarth C."/>
            <person name="Larson L."/>
            <person name="Lui A."/>
            <person name="MacDonald P.J.P."/>
            <person name="Mehta T."/>
            <person name="Montmayeur A."/>
            <person name="Murphy C."/>
            <person name="Neiman D."/>
            <person name="Pearson M."/>
            <person name="Priest M."/>
            <person name="Roberts A."/>
            <person name="Saif S."/>
            <person name="Shea T."/>
            <person name="Shenoy N."/>
            <person name="Sisk P."/>
            <person name="Stolte C."/>
            <person name="Sykes S."/>
            <person name="White J."/>
            <person name="Yandava C."/>
            <person name="Wortman J."/>
            <person name="Nusbaum C."/>
            <person name="Birren B."/>
        </authorList>
    </citation>
    <scope>NUCLEOTIDE SEQUENCE</scope>
    <source>
        <strain evidence="2">P1A1 Lamole</strain>
    </source>
</reference>
<accession>U5H8V9</accession>
<keyword evidence="4" id="KW-1185">Reference proteome</keyword>
<dbReference type="EMBL" id="GL541678">
    <property type="protein sequence ID" value="KDE05972.1"/>
    <property type="molecule type" value="Genomic_DNA"/>
</dbReference>
<reference evidence="3" key="4">
    <citation type="submission" date="2015-06" db="UniProtKB">
        <authorList>
            <consortium name="EnsemblFungi"/>
        </authorList>
    </citation>
    <scope>IDENTIFICATION</scope>
</reference>